<evidence type="ECO:0000256" key="1">
    <source>
        <dbReference type="SAM" id="SignalP"/>
    </source>
</evidence>
<sequence length="184" mass="21307">MYSHVNMSAPAFLLLFNLLSALLPAQKPATTFPVPSGVPNQLFYLQRDPNTNTVIYQLNVDRAGRLNEDEPVNVFWIRYDEHGERKDLNFIQRKFAYGLTAEKLAAEKYELKFAAYNKVRFFLLRSPVDKSFHVYTTLGGKQLQLERVFLRIEGGTFWVPNVKYIEFKGLNTATREPLVERITL</sequence>
<feature type="signal peptide" evidence="1">
    <location>
        <begin position="1"/>
        <end position="25"/>
    </location>
</feature>
<dbReference type="InterPro" id="IPR032269">
    <property type="entry name" value="DUF4833"/>
</dbReference>
<evidence type="ECO:0000259" key="2">
    <source>
        <dbReference type="Pfam" id="PF16117"/>
    </source>
</evidence>
<dbReference type="Proteomes" id="UP000645610">
    <property type="component" value="Unassembled WGS sequence"/>
</dbReference>
<name>A0A931BJJ8_9BACT</name>
<accession>A0A931BJJ8</accession>
<organism evidence="3 4">
    <name type="scientific">Hymenobacter properus</name>
    <dbReference type="NCBI Taxonomy" id="2791026"/>
    <lineage>
        <taxon>Bacteria</taxon>
        <taxon>Pseudomonadati</taxon>
        <taxon>Bacteroidota</taxon>
        <taxon>Cytophagia</taxon>
        <taxon>Cytophagales</taxon>
        <taxon>Hymenobacteraceae</taxon>
        <taxon>Hymenobacter</taxon>
    </lineage>
</organism>
<keyword evidence="1" id="KW-0732">Signal</keyword>
<reference evidence="3 4" key="1">
    <citation type="submission" date="2020-11" db="EMBL/GenBank/DDBJ databases">
        <authorList>
            <person name="Kim M.K."/>
        </authorList>
    </citation>
    <scope>NUCLEOTIDE SEQUENCE [LARGE SCALE GENOMIC DNA]</scope>
    <source>
        <strain evidence="3 4">BT439</strain>
    </source>
</reference>
<evidence type="ECO:0000313" key="3">
    <source>
        <dbReference type="EMBL" id="MBF9142661.1"/>
    </source>
</evidence>
<dbReference type="RefSeq" id="WP_196287011.1">
    <property type="nucleotide sequence ID" value="NZ_JADQDP010000003.1"/>
</dbReference>
<feature type="domain" description="DUF4833" evidence="2">
    <location>
        <begin position="43"/>
        <end position="181"/>
    </location>
</feature>
<dbReference type="Pfam" id="PF16117">
    <property type="entry name" value="DUF4833"/>
    <property type="match status" value="1"/>
</dbReference>
<gene>
    <name evidence="3" type="ORF">I2I01_13520</name>
</gene>
<proteinExistence type="predicted"/>
<comment type="caution">
    <text evidence="3">The sequence shown here is derived from an EMBL/GenBank/DDBJ whole genome shotgun (WGS) entry which is preliminary data.</text>
</comment>
<dbReference type="AlphaFoldDB" id="A0A931BJJ8"/>
<evidence type="ECO:0000313" key="4">
    <source>
        <dbReference type="Proteomes" id="UP000645610"/>
    </source>
</evidence>
<feature type="chain" id="PRO_5036957079" evidence="1">
    <location>
        <begin position="26"/>
        <end position="184"/>
    </location>
</feature>
<dbReference type="EMBL" id="JADQDP010000003">
    <property type="protein sequence ID" value="MBF9142661.1"/>
    <property type="molecule type" value="Genomic_DNA"/>
</dbReference>
<protein>
    <submittedName>
        <fullName evidence="3">DUF4833 domain-containing protein</fullName>
    </submittedName>
</protein>
<keyword evidence="4" id="KW-1185">Reference proteome</keyword>